<dbReference type="FunFam" id="2.60.40.10:FF:000283">
    <property type="entry name" value="Immunoglobulin kappa constant"/>
    <property type="match status" value="1"/>
</dbReference>
<evidence type="ECO:0000256" key="12">
    <source>
        <dbReference type="ARBA" id="ARBA00023319"/>
    </source>
</evidence>
<evidence type="ECO:0000256" key="15">
    <source>
        <dbReference type="SAM" id="Phobius"/>
    </source>
</evidence>
<dbReference type="GO" id="GO:0007204">
    <property type="term" value="P:positive regulation of cytosolic calcium ion concentration"/>
    <property type="evidence" value="ECO:0007669"/>
    <property type="project" value="TreeGrafter"/>
</dbReference>
<dbReference type="PRINTS" id="PR00237">
    <property type="entry name" value="GPCRRHODOPSN"/>
</dbReference>
<dbReference type="Pfam" id="PF00001">
    <property type="entry name" value="7tm_1"/>
    <property type="match status" value="1"/>
</dbReference>
<evidence type="ECO:0000313" key="18">
    <source>
        <dbReference type="EMBL" id="KAG2462908.1"/>
    </source>
</evidence>
<feature type="transmembrane region" description="Helical" evidence="15">
    <location>
        <begin position="97"/>
        <end position="118"/>
    </location>
</feature>
<dbReference type="SUPFAM" id="SSF48726">
    <property type="entry name" value="Immunoglobulin"/>
    <property type="match status" value="1"/>
</dbReference>
<keyword evidence="8" id="KW-1015">Disulfide bond</keyword>
<dbReference type="PANTHER" id="PTHR24225:SF72">
    <property type="entry name" value="G-PROTEIN COUPLED RECEPTORS FAMILY 1 PROFILE DOMAIN-CONTAINING PROTEIN-RELATED"/>
    <property type="match status" value="1"/>
</dbReference>
<dbReference type="InterPro" id="IPR003981">
    <property type="entry name" value="Leukotriene_B4_rcpt"/>
</dbReference>
<evidence type="ECO:0000256" key="9">
    <source>
        <dbReference type="ARBA" id="ARBA00023170"/>
    </source>
</evidence>
<keyword evidence="5 15" id="KW-1133">Transmembrane helix</keyword>
<evidence type="ECO:0000313" key="19">
    <source>
        <dbReference type="Proteomes" id="UP000886611"/>
    </source>
</evidence>
<evidence type="ECO:0000256" key="3">
    <source>
        <dbReference type="ARBA" id="ARBA00022553"/>
    </source>
</evidence>
<keyword evidence="3" id="KW-0597">Phosphoprotein</keyword>
<feature type="transmembrane region" description="Helical" evidence="15">
    <location>
        <begin position="56"/>
        <end position="77"/>
    </location>
</feature>
<evidence type="ECO:0000256" key="1">
    <source>
        <dbReference type="ARBA" id="ARBA00004651"/>
    </source>
</evidence>
<dbReference type="AlphaFoldDB" id="A0A8X7X7X0"/>
<keyword evidence="10" id="KW-0325">Glycoprotein</keyword>
<dbReference type="InterPro" id="IPR000276">
    <property type="entry name" value="GPCR_Rhodpsn"/>
</dbReference>
<dbReference type="GO" id="GO:0004974">
    <property type="term" value="F:leukotriene receptor activity"/>
    <property type="evidence" value="ECO:0007669"/>
    <property type="project" value="InterPro"/>
</dbReference>
<keyword evidence="19" id="KW-1185">Reference proteome</keyword>
<dbReference type="PROSITE" id="PS50262">
    <property type="entry name" value="G_PROTEIN_RECEP_F1_2"/>
    <property type="match status" value="1"/>
</dbReference>
<keyword evidence="4 14" id="KW-0812">Transmembrane</keyword>
<feature type="non-terminal residue" evidence="18">
    <location>
        <position position="1"/>
    </location>
</feature>
<dbReference type="Gene3D" id="1.20.1070.10">
    <property type="entry name" value="Rhodopsin 7-helix transmembrane proteins"/>
    <property type="match status" value="1"/>
</dbReference>
<dbReference type="SMART" id="SM00407">
    <property type="entry name" value="IGc1"/>
    <property type="match status" value="1"/>
</dbReference>
<feature type="transmembrane region" description="Helical" evidence="15">
    <location>
        <begin position="139"/>
        <end position="160"/>
    </location>
</feature>
<name>A0A8X7X7X0_POLSE</name>
<comment type="similarity">
    <text evidence="13">Belongs to the chemokine-like receptor (CMKLR) family.</text>
</comment>
<dbReference type="InterPro" id="IPR007110">
    <property type="entry name" value="Ig-like_dom"/>
</dbReference>
<evidence type="ECO:0000256" key="8">
    <source>
        <dbReference type="ARBA" id="ARBA00023157"/>
    </source>
</evidence>
<dbReference type="InterPro" id="IPR017452">
    <property type="entry name" value="GPCR_Rhodpsn_7TM"/>
</dbReference>
<evidence type="ECO:0000256" key="2">
    <source>
        <dbReference type="ARBA" id="ARBA00022475"/>
    </source>
</evidence>
<gene>
    <name evidence="18" type="primary">Ltb4r_0</name>
    <name evidence="18" type="ORF">GTO96_0000192</name>
</gene>
<evidence type="ECO:0000256" key="14">
    <source>
        <dbReference type="RuleBase" id="RU000688"/>
    </source>
</evidence>
<dbReference type="GO" id="GO:0006954">
    <property type="term" value="P:inflammatory response"/>
    <property type="evidence" value="ECO:0007669"/>
    <property type="project" value="TreeGrafter"/>
</dbReference>
<dbReference type="FunFam" id="1.20.1070.10:FF:000109">
    <property type="entry name" value="Leukotriene B4 receptor"/>
    <property type="match status" value="1"/>
</dbReference>
<keyword evidence="2" id="KW-1003">Cell membrane</keyword>
<dbReference type="InterPro" id="IPR003006">
    <property type="entry name" value="Ig/MHC_CS"/>
</dbReference>
<proteinExistence type="inferred from homology"/>
<dbReference type="Gene3D" id="2.60.40.10">
    <property type="entry name" value="Immunoglobulins"/>
    <property type="match status" value="1"/>
</dbReference>
<keyword evidence="9 14" id="KW-0675">Receptor</keyword>
<evidence type="ECO:0000256" key="13">
    <source>
        <dbReference type="ARBA" id="ARBA00025736"/>
    </source>
</evidence>
<dbReference type="PROSITE" id="PS00290">
    <property type="entry name" value="IG_MHC"/>
    <property type="match status" value="1"/>
</dbReference>
<dbReference type="Proteomes" id="UP000886611">
    <property type="component" value="Unassembled WGS sequence"/>
</dbReference>
<evidence type="ECO:0000256" key="10">
    <source>
        <dbReference type="ARBA" id="ARBA00023180"/>
    </source>
</evidence>
<evidence type="ECO:0000256" key="7">
    <source>
        <dbReference type="ARBA" id="ARBA00023136"/>
    </source>
</evidence>
<feature type="domain" description="Ig-like" evidence="17">
    <location>
        <begin position="400"/>
        <end position="498"/>
    </location>
</feature>
<comment type="subcellular location">
    <subcellularLocation>
        <location evidence="1">Cell membrane</location>
        <topology evidence="1">Multi-pass membrane protein</topology>
    </subcellularLocation>
</comment>
<evidence type="ECO:0000259" key="16">
    <source>
        <dbReference type="PROSITE" id="PS50262"/>
    </source>
</evidence>
<reference evidence="18 19" key="1">
    <citation type="journal article" date="2021" name="Cell">
        <title>Tracing the genetic footprints of vertebrate landing in non-teleost ray-finned fishes.</title>
        <authorList>
            <person name="Bi X."/>
            <person name="Wang K."/>
            <person name="Yang L."/>
            <person name="Pan H."/>
            <person name="Jiang H."/>
            <person name="Wei Q."/>
            <person name="Fang M."/>
            <person name="Yu H."/>
            <person name="Zhu C."/>
            <person name="Cai Y."/>
            <person name="He Y."/>
            <person name="Gan X."/>
            <person name="Zeng H."/>
            <person name="Yu D."/>
            <person name="Zhu Y."/>
            <person name="Jiang H."/>
            <person name="Qiu Q."/>
            <person name="Yang H."/>
            <person name="Zhang Y.E."/>
            <person name="Wang W."/>
            <person name="Zhu M."/>
            <person name="He S."/>
            <person name="Zhang G."/>
        </authorList>
    </citation>
    <scope>NUCLEOTIDE SEQUENCE [LARGE SCALE GENOMIC DNA]</scope>
    <source>
        <strain evidence="18">Bchr_013</strain>
    </source>
</reference>
<feature type="transmembrane region" description="Helical" evidence="15">
    <location>
        <begin position="228"/>
        <end position="246"/>
    </location>
</feature>
<feature type="domain" description="G-protein coupled receptors family 1 profile" evidence="16">
    <location>
        <begin position="39"/>
        <end position="290"/>
    </location>
</feature>
<keyword evidence="11 14" id="KW-0807">Transducer</keyword>
<evidence type="ECO:0000259" key="17">
    <source>
        <dbReference type="PROSITE" id="PS50835"/>
    </source>
</evidence>
<dbReference type="GO" id="GO:0005886">
    <property type="term" value="C:plasma membrane"/>
    <property type="evidence" value="ECO:0007669"/>
    <property type="project" value="UniProtKB-SubCell"/>
</dbReference>
<dbReference type="GO" id="GO:0007200">
    <property type="term" value="P:phospholipase C-activating G protein-coupled receptor signaling pathway"/>
    <property type="evidence" value="ECO:0007669"/>
    <property type="project" value="TreeGrafter"/>
</dbReference>
<dbReference type="PROSITE" id="PS00237">
    <property type="entry name" value="G_PROTEIN_RECEP_F1_1"/>
    <property type="match status" value="1"/>
</dbReference>
<dbReference type="SUPFAM" id="SSF81321">
    <property type="entry name" value="Family A G protein-coupled receptor-like"/>
    <property type="match status" value="1"/>
</dbReference>
<organism evidence="18 19">
    <name type="scientific">Polypterus senegalus</name>
    <name type="common">Senegal bichir</name>
    <dbReference type="NCBI Taxonomy" id="55291"/>
    <lineage>
        <taxon>Eukaryota</taxon>
        <taxon>Metazoa</taxon>
        <taxon>Chordata</taxon>
        <taxon>Craniata</taxon>
        <taxon>Vertebrata</taxon>
        <taxon>Euteleostomi</taxon>
        <taxon>Actinopterygii</taxon>
        <taxon>Polypteriformes</taxon>
        <taxon>Polypteridae</taxon>
        <taxon>Polypterus</taxon>
    </lineage>
</organism>
<keyword evidence="12" id="KW-0393">Immunoglobulin domain</keyword>
<protein>
    <submittedName>
        <fullName evidence="18">LT4R1 protein</fullName>
    </submittedName>
</protein>
<evidence type="ECO:0000256" key="5">
    <source>
        <dbReference type="ARBA" id="ARBA00022989"/>
    </source>
</evidence>
<dbReference type="PROSITE" id="PS50835">
    <property type="entry name" value="IG_LIKE"/>
    <property type="match status" value="1"/>
</dbReference>
<dbReference type="InterPro" id="IPR013783">
    <property type="entry name" value="Ig-like_fold"/>
</dbReference>
<dbReference type="GO" id="GO:0004875">
    <property type="term" value="F:complement receptor activity"/>
    <property type="evidence" value="ECO:0007669"/>
    <property type="project" value="TreeGrafter"/>
</dbReference>
<dbReference type="PRINTS" id="PR01476">
    <property type="entry name" value="LTBRECEPTOR"/>
</dbReference>
<dbReference type="InterPro" id="IPR036179">
    <property type="entry name" value="Ig-like_dom_sf"/>
</dbReference>
<sequence length="505" mass="56311">MNLSISSNDTKIPVPAGFSTSHIVGIFILVSAFVLGFPGNLFVAWTIIFRISQRSITCLLVLNLALADAFVLLTAPLFLRYLAGGQGWEFGNTVCKITHYVCCVNMYASIFLICVMSLDRYVAVVWPFASHHFRTRKSLVKILLILWALAFLFSIPMPFYRSELTLPTIKVKLCHFSHNNERHEVFQYLMESLTGFIIPFSVIIFCYINVFIRLRRAMFQNKNQSSRIILLIIAAFVVFWMPYHIVNIIQVAGRLNQGQMKEQLLQAARTARPNVTAFAFFSSSVNPMLYVFAGSSYIRSAGLNFMTKLFEGTYSEGTGSKRFSRSTRSTRSGSTDVSFSRKLSVFPVKFGKPDEYQDNISTKDDGVPNVKAVELKTLCTYDSKDIEGSTRFDGSHLPPPSVQVLPPPQEQLSGSGQVTLSCLVSGFFPGYIDIQWSVDGQRVTDNIQSSPVSLDSSGNSYLAISYLKLPAADWKSHARYSCVATHESSKVPVIGSIAPQDCKPL</sequence>
<feature type="transmembrane region" description="Helical" evidence="15">
    <location>
        <begin position="185"/>
        <end position="208"/>
    </location>
</feature>
<dbReference type="EMBL" id="JAATIS010004040">
    <property type="protein sequence ID" value="KAG2462908.1"/>
    <property type="molecule type" value="Genomic_DNA"/>
</dbReference>
<keyword evidence="7 15" id="KW-0472">Membrane</keyword>
<dbReference type="PANTHER" id="PTHR24225">
    <property type="entry name" value="CHEMOTACTIC RECEPTOR"/>
    <property type="match status" value="1"/>
</dbReference>
<keyword evidence="6 14" id="KW-0297">G-protein coupled receptor</keyword>
<comment type="caution">
    <text evidence="18">The sequence shown here is derived from an EMBL/GenBank/DDBJ whole genome shotgun (WGS) entry which is preliminary data.</text>
</comment>
<accession>A0A8X7X7X0</accession>
<feature type="non-terminal residue" evidence="18">
    <location>
        <position position="505"/>
    </location>
</feature>
<feature type="transmembrane region" description="Helical" evidence="15">
    <location>
        <begin position="23"/>
        <end position="49"/>
    </location>
</feature>
<dbReference type="InterPro" id="IPR003597">
    <property type="entry name" value="Ig_C1-set"/>
</dbReference>
<comment type="similarity">
    <text evidence="14">Belongs to the G-protein coupled receptor 1 family.</text>
</comment>
<evidence type="ECO:0000256" key="6">
    <source>
        <dbReference type="ARBA" id="ARBA00023040"/>
    </source>
</evidence>
<evidence type="ECO:0000256" key="11">
    <source>
        <dbReference type="ARBA" id="ARBA00023224"/>
    </source>
</evidence>
<dbReference type="InterPro" id="IPR000826">
    <property type="entry name" value="Formyl_rcpt-rel"/>
</dbReference>
<dbReference type="Pfam" id="PF07654">
    <property type="entry name" value="C1-set"/>
    <property type="match status" value="1"/>
</dbReference>
<evidence type="ECO:0000256" key="4">
    <source>
        <dbReference type="ARBA" id="ARBA00022692"/>
    </source>
</evidence>
<dbReference type="SMART" id="SM01381">
    <property type="entry name" value="7TM_GPCR_Srsx"/>
    <property type="match status" value="1"/>
</dbReference>